<dbReference type="eggNOG" id="COG0334">
    <property type="taxonomic scope" value="Bacteria"/>
</dbReference>
<feature type="domain" description="Glutamate/phenylalanine/leucine/valine/L-tryptophan dehydrogenase C-terminal" evidence="7">
    <location>
        <begin position="167"/>
        <end position="373"/>
    </location>
</feature>
<protein>
    <submittedName>
        <fullName evidence="8">Leucine dehydrogenase</fullName>
    </submittedName>
</protein>
<dbReference type="STRING" id="721133.SAMN05216176_104304"/>
<dbReference type="SUPFAM" id="SSF53223">
    <property type="entry name" value="Aminoacid dehydrogenase-like, N-terminal domain"/>
    <property type="match status" value="1"/>
</dbReference>
<evidence type="ECO:0000259" key="7">
    <source>
        <dbReference type="SMART" id="SM00839"/>
    </source>
</evidence>
<keyword evidence="3 5" id="KW-0520">NAD</keyword>
<dbReference type="Pfam" id="PF02812">
    <property type="entry name" value="ELFV_dehydrog_N"/>
    <property type="match status" value="1"/>
</dbReference>
<dbReference type="RefSeq" id="WP_009452308.1">
    <property type="nucleotide sequence ID" value="NZ_AMSI01000017.1"/>
</dbReference>
<dbReference type="SUPFAM" id="SSF51735">
    <property type="entry name" value="NAD(P)-binding Rossmann-fold domains"/>
    <property type="match status" value="1"/>
</dbReference>
<name>K2NZP6_9HYPH</name>
<keyword evidence="9" id="KW-1185">Reference proteome</keyword>
<dbReference type="InterPro" id="IPR046346">
    <property type="entry name" value="Aminoacid_DH-like_N_sf"/>
</dbReference>
<dbReference type="PRINTS" id="PR00082">
    <property type="entry name" value="GLFDHDRGNASE"/>
</dbReference>
<dbReference type="InterPro" id="IPR006095">
    <property type="entry name" value="Glu/Leu/Phe/Val/Trp_DH"/>
</dbReference>
<comment type="caution">
    <text evidence="8">The sequence shown here is derived from an EMBL/GenBank/DDBJ whole genome shotgun (WGS) entry which is preliminary data.</text>
</comment>
<dbReference type="PANTHER" id="PTHR42722">
    <property type="entry name" value="LEUCINE DEHYDROGENASE"/>
    <property type="match status" value="1"/>
</dbReference>
<accession>K2NZP6</accession>
<feature type="binding site" evidence="5">
    <location>
        <begin position="202"/>
        <end position="207"/>
    </location>
    <ligand>
        <name>NAD(+)</name>
        <dbReference type="ChEBI" id="CHEBI:57540"/>
    </ligand>
</feature>
<dbReference type="GO" id="GO:0000166">
    <property type="term" value="F:nucleotide binding"/>
    <property type="evidence" value="ECO:0007669"/>
    <property type="project" value="UniProtKB-KW"/>
</dbReference>
<gene>
    <name evidence="8" type="ORF">NA8A_20442</name>
</gene>
<dbReference type="AlphaFoldDB" id="K2NZP6"/>
<dbReference type="Proteomes" id="UP000007374">
    <property type="component" value="Unassembled WGS sequence"/>
</dbReference>
<dbReference type="PANTHER" id="PTHR42722:SF1">
    <property type="entry name" value="VALINE DEHYDROGENASE"/>
    <property type="match status" value="1"/>
</dbReference>
<keyword evidence="2 6" id="KW-0560">Oxidoreductase</keyword>
<evidence type="ECO:0000256" key="1">
    <source>
        <dbReference type="ARBA" id="ARBA00006382"/>
    </source>
</evidence>
<keyword evidence="5" id="KW-0547">Nucleotide-binding</keyword>
<organism evidence="8 9">
    <name type="scientific">Nitratireductor indicus C115</name>
    <dbReference type="NCBI Taxonomy" id="1231190"/>
    <lineage>
        <taxon>Bacteria</taxon>
        <taxon>Pseudomonadati</taxon>
        <taxon>Pseudomonadota</taxon>
        <taxon>Alphaproteobacteria</taxon>
        <taxon>Hyphomicrobiales</taxon>
        <taxon>Phyllobacteriaceae</taxon>
        <taxon>Nitratireductor</taxon>
    </lineage>
</organism>
<dbReference type="PATRIC" id="fig|1231190.3.peg.4227"/>
<sequence>MLHAHTPRILKDTLQGSTLTITDITADAAHLEAFDHHEHVWHGRDEARELNAIVAIHNTALGPALGGTRMWPHESFEAALTDVLRLSRGMTYKAAVAGMHFGGGKAVIIGDAKKEKTPALLEAYAEMLAALSGQYYTAEDVGFTLADADFLRARTDNVTGTTLGGSGNPSSVTAHGVFLGLKAALRHRGVNALEGVTIAVQGLGSVGWTLCEKLYAEGAKLFVTDIDTARVEEACRSFHATSVAPGEILSAPADVFAPCALGGVLSAETIPSLHAGIVAGAANNQLARHEDARLLMERGILYAPDYVINAGGLLNVAAELSPGGYDRAATMEEVARIPETLTGIFQRAEADRRPTNDVAAEIADERIAAARTT</sequence>
<evidence type="ECO:0000256" key="3">
    <source>
        <dbReference type="ARBA" id="ARBA00023027"/>
    </source>
</evidence>
<feature type="active site" description="Proton donor/acceptor" evidence="4">
    <location>
        <position position="105"/>
    </location>
</feature>
<dbReference type="InterPro" id="IPR036291">
    <property type="entry name" value="NAD(P)-bd_dom_sf"/>
</dbReference>
<dbReference type="Pfam" id="PF00208">
    <property type="entry name" value="ELFV_dehydrog"/>
    <property type="match status" value="2"/>
</dbReference>
<dbReference type="SMART" id="SM00839">
    <property type="entry name" value="ELFV_dehydrog"/>
    <property type="match status" value="1"/>
</dbReference>
<dbReference type="GO" id="GO:0006520">
    <property type="term" value="P:amino acid metabolic process"/>
    <property type="evidence" value="ECO:0007669"/>
    <property type="project" value="InterPro"/>
</dbReference>
<dbReference type="Gene3D" id="3.40.50.720">
    <property type="entry name" value="NAD(P)-binding Rossmann-like Domain"/>
    <property type="match status" value="1"/>
</dbReference>
<dbReference type="EMBL" id="AMSI01000017">
    <property type="protein sequence ID" value="EKF40531.1"/>
    <property type="molecule type" value="Genomic_DNA"/>
</dbReference>
<dbReference type="InterPro" id="IPR016211">
    <property type="entry name" value="Glu/Phe/Leu/Val/Trp_DH_bac/arc"/>
</dbReference>
<evidence type="ECO:0000313" key="9">
    <source>
        <dbReference type="Proteomes" id="UP000007374"/>
    </source>
</evidence>
<dbReference type="PIRSF" id="PIRSF000188">
    <property type="entry name" value="Phe_leu_dh"/>
    <property type="match status" value="1"/>
</dbReference>
<evidence type="ECO:0000313" key="8">
    <source>
        <dbReference type="EMBL" id="EKF40531.1"/>
    </source>
</evidence>
<comment type="similarity">
    <text evidence="1 6">Belongs to the Glu/Leu/Phe/Val dehydrogenases family.</text>
</comment>
<dbReference type="InterPro" id="IPR006097">
    <property type="entry name" value="Glu/Leu/Phe/Val/Trp_DH_dimer"/>
</dbReference>
<evidence type="ECO:0000256" key="6">
    <source>
        <dbReference type="RuleBase" id="RU004417"/>
    </source>
</evidence>
<dbReference type="CDD" id="cd01075">
    <property type="entry name" value="NAD_bind_Leu_Phe_Val_DH"/>
    <property type="match status" value="1"/>
</dbReference>
<reference evidence="8 9" key="1">
    <citation type="journal article" date="2012" name="J. Bacteriol.">
        <title>Genome Sequence of Nitratireductor indicus Type Strain C115.</title>
        <authorList>
            <person name="Lai Q."/>
            <person name="Li G."/>
            <person name="Yu Z."/>
            <person name="Shao Z."/>
        </authorList>
    </citation>
    <scope>NUCLEOTIDE SEQUENCE [LARGE SCALE GENOMIC DNA]</scope>
    <source>
        <strain evidence="8 9">C115</strain>
    </source>
</reference>
<dbReference type="Gene3D" id="3.40.50.10860">
    <property type="entry name" value="Leucine Dehydrogenase, chain A, domain 1"/>
    <property type="match status" value="1"/>
</dbReference>
<proteinExistence type="inferred from homology"/>
<evidence type="ECO:0000256" key="2">
    <source>
        <dbReference type="ARBA" id="ARBA00023002"/>
    </source>
</evidence>
<evidence type="ECO:0000256" key="5">
    <source>
        <dbReference type="PIRSR" id="PIRSR000188-2"/>
    </source>
</evidence>
<dbReference type="GO" id="GO:0016639">
    <property type="term" value="F:oxidoreductase activity, acting on the CH-NH2 group of donors, NAD or NADP as acceptor"/>
    <property type="evidence" value="ECO:0007669"/>
    <property type="project" value="InterPro"/>
</dbReference>
<dbReference type="OrthoDB" id="9803297at2"/>
<evidence type="ECO:0000256" key="4">
    <source>
        <dbReference type="PIRSR" id="PIRSR000188-1"/>
    </source>
</evidence>
<dbReference type="InterPro" id="IPR006096">
    <property type="entry name" value="Glu/Leu/Phe/Val/Trp_DH_C"/>
</dbReference>